<evidence type="ECO:0000313" key="1">
    <source>
        <dbReference type="EMBL" id="KAF0045904.1"/>
    </source>
</evidence>
<comment type="caution">
    <text evidence="1">The sequence shown here is derived from an EMBL/GenBank/DDBJ whole genome shotgun (WGS) entry which is preliminary data.</text>
</comment>
<evidence type="ECO:0000313" key="2">
    <source>
        <dbReference type="Proteomes" id="UP000438429"/>
    </source>
</evidence>
<dbReference type="AlphaFoldDB" id="A0A6A4TRP8"/>
<proteinExistence type="predicted"/>
<protein>
    <submittedName>
        <fullName evidence="1">Uncharacterized protein</fullName>
    </submittedName>
</protein>
<organism evidence="1 2">
    <name type="scientific">Scophthalmus maximus</name>
    <name type="common">Turbot</name>
    <name type="synonym">Psetta maxima</name>
    <dbReference type="NCBI Taxonomy" id="52904"/>
    <lineage>
        <taxon>Eukaryota</taxon>
        <taxon>Metazoa</taxon>
        <taxon>Chordata</taxon>
        <taxon>Craniata</taxon>
        <taxon>Vertebrata</taxon>
        <taxon>Euteleostomi</taxon>
        <taxon>Actinopterygii</taxon>
        <taxon>Neopterygii</taxon>
        <taxon>Teleostei</taxon>
        <taxon>Neoteleostei</taxon>
        <taxon>Acanthomorphata</taxon>
        <taxon>Carangaria</taxon>
        <taxon>Pleuronectiformes</taxon>
        <taxon>Pleuronectoidei</taxon>
        <taxon>Scophthalmidae</taxon>
        <taxon>Scophthalmus</taxon>
    </lineage>
</organism>
<accession>A0A6A4TRP8</accession>
<gene>
    <name evidence="1" type="ORF">F2P81_002433</name>
</gene>
<sequence>MLREENEFWCPKKNSLTKLSVNLNSSQVQSPWPCRRATLHASVTLAWERSRLTSSPAMGDPRAFSDKRWGLGDLLLYSGHRDTDLFDYVDESSQPYGRHAILPSSDDATKHTDTRNLSHNWSTNMSSLKLFCLDARDCGFFANGNASENVVLLTLWQHDGRIEAFVVIFANLSQNQFREDTGQPEVILMLGSTRERPVKPGYAYIVTHSVPATAYMTMVSSSSSSLSLSPPLCLPQITMANCAQLVHKVTEPEGGLWRTRPTRPLTLAAAGEHPEEVDEFEHHFAGRSRGRRTLLSAAVGDDEGETQTHAHTAFGSGSSAVWGSAGDWSASAPSVPSFLCARSRSPLVHRASAALRRSFPPPPTTLEAVGGRQTRRNSMLNDFIWHFKNKYR</sequence>
<dbReference type="EMBL" id="VEVO01000002">
    <property type="protein sequence ID" value="KAF0045904.1"/>
    <property type="molecule type" value="Genomic_DNA"/>
</dbReference>
<reference evidence="1 2" key="1">
    <citation type="submission" date="2019-06" db="EMBL/GenBank/DDBJ databases">
        <title>Draft genomes of female and male turbot (Scophthalmus maximus).</title>
        <authorList>
            <person name="Xu H."/>
            <person name="Xu X.-W."/>
            <person name="Shao C."/>
            <person name="Chen S."/>
        </authorList>
    </citation>
    <scope>NUCLEOTIDE SEQUENCE [LARGE SCALE GENOMIC DNA]</scope>
    <source>
        <strain evidence="1">Ysfricsl-2016a</strain>
        <tissue evidence="1">Blood</tissue>
    </source>
</reference>
<dbReference type="Proteomes" id="UP000438429">
    <property type="component" value="Unassembled WGS sequence"/>
</dbReference>
<name>A0A6A4TRP8_SCOMX</name>